<protein>
    <submittedName>
        <fullName evidence="1">Uncharacterized protein</fullName>
    </submittedName>
</protein>
<evidence type="ECO:0000313" key="2">
    <source>
        <dbReference type="Proteomes" id="UP000051568"/>
    </source>
</evidence>
<dbReference type="PANTHER" id="PTHR37691">
    <property type="entry name" value="BLR3518 PROTEIN"/>
    <property type="match status" value="1"/>
</dbReference>
<dbReference type="PATRIC" id="fig|319652.3.peg.915"/>
<dbReference type="RefSeq" id="WP_057749335.1">
    <property type="nucleotide sequence ID" value="NZ_BJVH01000013.1"/>
</dbReference>
<reference evidence="1 2" key="1">
    <citation type="journal article" date="2015" name="Genome Announc.">
        <title>Expanding the biotechnology potential of lactobacilli through comparative genomics of 213 strains and associated genera.</title>
        <authorList>
            <person name="Sun Z."/>
            <person name="Harris H.M."/>
            <person name="McCann A."/>
            <person name="Guo C."/>
            <person name="Argimon S."/>
            <person name="Zhang W."/>
            <person name="Yang X."/>
            <person name="Jeffery I.B."/>
            <person name="Cooney J.C."/>
            <person name="Kagawa T.F."/>
            <person name="Liu W."/>
            <person name="Song Y."/>
            <person name="Salvetti E."/>
            <person name="Wrobel A."/>
            <person name="Rasinkangas P."/>
            <person name="Parkhill J."/>
            <person name="Rea M.C."/>
            <person name="O'Sullivan O."/>
            <person name="Ritari J."/>
            <person name="Douillard F.P."/>
            <person name="Paul Ross R."/>
            <person name="Yang R."/>
            <person name="Briner A.E."/>
            <person name="Felis G.E."/>
            <person name="de Vos W.M."/>
            <person name="Barrangou R."/>
            <person name="Klaenhammer T.R."/>
            <person name="Caufield P.W."/>
            <person name="Cui Y."/>
            <person name="Zhang H."/>
            <person name="O'Toole P.W."/>
        </authorList>
    </citation>
    <scope>NUCLEOTIDE SEQUENCE [LARGE SCALE GENOMIC DNA]</scope>
    <source>
        <strain evidence="1 2">DSM 17757</strain>
    </source>
</reference>
<dbReference type="PANTHER" id="PTHR37691:SF1">
    <property type="entry name" value="BLR3518 PROTEIN"/>
    <property type="match status" value="1"/>
</dbReference>
<dbReference type="STRING" id="319652.IV80_GL000908"/>
<comment type="caution">
    <text evidence="1">The sequence shown here is derived from an EMBL/GenBank/DDBJ whole genome shotgun (WGS) entry which is preliminary data.</text>
</comment>
<dbReference type="OrthoDB" id="6412948at2"/>
<keyword evidence="2" id="KW-1185">Reference proteome</keyword>
<name>A0A0R2IQL3_9LACO</name>
<dbReference type="EMBL" id="JQBR01000002">
    <property type="protein sequence ID" value="KRN67368.1"/>
    <property type="molecule type" value="Genomic_DNA"/>
</dbReference>
<gene>
    <name evidence="1" type="ORF">IV80_GL000908</name>
</gene>
<evidence type="ECO:0000313" key="1">
    <source>
        <dbReference type="EMBL" id="KRN67368.1"/>
    </source>
</evidence>
<organism evidence="1 2">
    <name type="scientific">Pediococcus cellicola</name>
    <dbReference type="NCBI Taxonomy" id="319652"/>
    <lineage>
        <taxon>Bacteria</taxon>
        <taxon>Bacillati</taxon>
        <taxon>Bacillota</taxon>
        <taxon>Bacilli</taxon>
        <taxon>Lactobacillales</taxon>
        <taxon>Lactobacillaceae</taxon>
        <taxon>Pediococcus</taxon>
    </lineage>
</organism>
<sequence length="110" mass="12419">MKIVFHIDEIAKWQTTISNITNALNYAQEQNVTIALIVVVNGAAITEYRDPKIRTFIKSHRTQVTFHACQNAMNSHQVTAQQLPDSVKIVPAGIIDLAQLQDQGYRYIKP</sequence>
<dbReference type="Proteomes" id="UP000051568">
    <property type="component" value="Unassembled WGS sequence"/>
</dbReference>
<dbReference type="AlphaFoldDB" id="A0A0R2IQL3"/>
<accession>A0A0R2IQL3</accession>
<dbReference type="InterPro" id="IPR003787">
    <property type="entry name" value="Sulphur_relay_DsrE/F-like"/>
</dbReference>
<dbReference type="Pfam" id="PF02635">
    <property type="entry name" value="DsrE"/>
    <property type="match status" value="1"/>
</dbReference>
<dbReference type="SUPFAM" id="SSF75169">
    <property type="entry name" value="DsrEFH-like"/>
    <property type="match status" value="1"/>
</dbReference>
<dbReference type="Gene3D" id="3.40.1260.10">
    <property type="entry name" value="DsrEFH-like"/>
    <property type="match status" value="1"/>
</dbReference>
<dbReference type="InterPro" id="IPR027396">
    <property type="entry name" value="DsrEFH-like"/>
</dbReference>
<proteinExistence type="predicted"/>